<evidence type="ECO:0000256" key="1">
    <source>
        <dbReference type="PIRSR" id="PIRSR640198-1"/>
    </source>
</evidence>
<feature type="binding site" evidence="2">
    <location>
        <begin position="339"/>
        <end position="346"/>
    </location>
    <ligand>
        <name>ATP</name>
        <dbReference type="ChEBI" id="CHEBI:30616"/>
    </ligand>
</feature>
<comment type="caution">
    <text evidence="4">The sequence shown here is derived from an EMBL/GenBank/DDBJ whole genome shotgun (WGS) entry which is preliminary data.</text>
</comment>
<dbReference type="SUPFAM" id="SSF140931">
    <property type="entry name" value="Fic-like"/>
    <property type="match status" value="1"/>
</dbReference>
<dbReference type="InterPro" id="IPR003812">
    <property type="entry name" value="Fido"/>
</dbReference>
<dbReference type="InterPro" id="IPR040198">
    <property type="entry name" value="Fido_containing"/>
</dbReference>
<protein>
    <submittedName>
        <fullName evidence="4">Fic family protein</fullName>
    </submittedName>
</protein>
<dbReference type="Pfam" id="PF02661">
    <property type="entry name" value="Fic"/>
    <property type="match status" value="1"/>
</dbReference>
<evidence type="ECO:0000313" key="4">
    <source>
        <dbReference type="EMBL" id="RFU94474.1"/>
    </source>
</evidence>
<keyword evidence="2" id="KW-0067">ATP-binding</keyword>
<evidence type="ECO:0000256" key="2">
    <source>
        <dbReference type="PIRSR" id="PIRSR640198-2"/>
    </source>
</evidence>
<dbReference type="PANTHER" id="PTHR13504:SF38">
    <property type="entry name" value="FIDO DOMAIN-CONTAINING PROTEIN"/>
    <property type="match status" value="1"/>
</dbReference>
<dbReference type="Gene3D" id="1.10.3290.10">
    <property type="entry name" value="Fido-like domain"/>
    <property type="match status" value="1"/>
</dbReference>
<keyword evidence="5" id="KW-1185">Reference proteome</keyword>
<sequence>MNKHFSGLVTVFHGYVLPEEGIPAGYAALIDAFHLPAPFPRIKMAIGLKHKIIREGEWHFLTPRHQPNQTLKGHLEFALKYEGVDLCVLKKLFEVVDIHEIEAIVRESMTGSYARRIWFLYEWLMRTPLDIPDAKRGNYVLAVDPLQQITVKGENSKRHRVVNNLPGIPDFCPLITRTESINTFLEMDLKKKALQVASEIPKDVVARAAAFLLLKDSKSSFAIENETPSHDRIVRWGNAIREAGKRPLSKDELIRLQHIVIGNSRFVKIGFRTEGGFIGEHDRDSGIPIVEHVSARSEDIDSLITGLIAYNQRVAHELDPVSAAATVAFGFVNIHPFSDGNGRIHRYLIHHILAEHAYNPPGMIFPVSSTMLQRIDEYASVLRGYSESILPFIRWEPTEDYNVRVLNDTADYYRYFDATPFVEFLYRCVQQTIEHDLPEEAIFLMHYDQFRNRVQNTIEMPDRTVFLLYRFLSQNGGKLPKRAREGEFADVSDDEIELFEHVYDQVFAQ</sequence>
<dbReference type="PROSITE" id="PS51459">
    <property type="entry name" value="FIDO"/>
    <property type="match status" value="1"/>
</dbReference>
<feature type="active site" evidence="1">
    <location>
        <position position="335"/>
    </location>
</feature>
<dbReference type="AlphaFoldDB" id="A0A372MFG1"/>
<proteinExistence type="predicted"/>
<evidence type="ECO:0000259" key="3">
    <source>
        <dbReference type="PROSITE" id="PS51459"/>
    </source>
</evidence>
<accession>A0A372MFG1</accession>
<reference evidence="4 5" key="2">
    <citation type="submission" date="2018-09" db="EMBL/GenBank/DDBJ databases">
        <title>Genome of Sphaerochaeta halotolerans strain 4-11.</title>
        <authorList>
            <person name="Nazina T.N."/>
            <person name="Sokolova D.S."/>
        </authorList>
    </citation>
    <scope>NUCLEOTIDE SEQUENCE [LARGE SCALE GENOMIC DNA]</scope>
    <source>
        <strain evidence="4 5">4-11</strain>
    </source>
</reference>
<gene>
    <name evidence="4" type="ORF">DYP60_09760</name>
</gene>
<dbReference type="PANTHER" id="PTHR13504">
    <property type="entry name" value="FIDO DOMAIN-CONTAINING PROTEIN DDB_G0283145"/>
    <property type="match status" value="1"/>
</dbReference>
<reference evidence="5" key="1">
    <citation type="submission" date="2018-08" db="EMBL/GenBank/DDBJ databases">
        <authorList>
            <person name="Grouzdev D.S."/>
            <person name="Krutkina M.S."/>
        </authorList>
    </citation>
    <scope>NUCLEOTIDE SEQUENCE [LARGE SCALE GENOMIC DNA]</scope>
    <source>
        <strain evidence="5">4-11</strain>
    </source>
</reference>
<keyword evidence="2" id="KW-0547">Nucleotide-binding</keyword>
<dbReference type="RefSeq" id="WP_117330812.1">
    <property type="nucleotide sequence ID" value="NZ_QUWK01000009.1"/>
</dbReference>
<organism evidence="4 5">
    <name type="scientific">Sphaerochaeta halotolerans</name>
    <dbReference type="NCBI Taxonomy" id="2293840"/>
    <lineage>
        <taxon>Bacteria</taxon>
        <taxon>Pseudomonadati</taxon>
        <taxon>Spirochaetota</taxon>
        <taxon>Spirochaetia</taxon>
        <taxon>Spirochaetales</taxon>
        <taxon>Sphaerochaetaceae</taxon>
        <taxon>Sphaerochaeta</taxon>
    </lineage>
</organism>
<dbReference type="GO" id="GO:0005524">
    <property type="term" value="F:ATP binding"/>
    <property type="evidence" value="ECO:0007669"/>
    <property type="project" value="UniProtKB-KW"/>
</dbReference>
<name>A0A372MFG1_9SPIR</name>
<dbReference type="Proteomes" id="UP000264002">
    <property type="component" value="Unassembled WGS sequence"/>
</dbReference>
<dbReference type="InterPro" id="IPR036597">
    <property type="entry name" value="Fido-like_dom_sf"/>
</dbReference>
<dbReference type="EMBL" id="QUWK01000009">
    <property type="protein sequence ID" value="RFU94474.1"/>
    <property type="molecule type" value="Genomic_DNA"/>
</dbReference>
<feature type="domain" description="Fido" evidence="3">
    <location>
        <begin position="248"/>
        <end position="398"/>
    </location>
</feature>
<evidence type="ECO:0000313" key="5">
    <source>
        <dbReference type="Proteomes" id="UP000264002"/>
    </source>
</evidence>